<feature type="region of interest" description="Disordered" evidence="3">
    <location>
        <begin position="242"/>
        <end position="275"/>
    </location>
</feature>
<evidence type="ECO:0000256" key="3">
    <source>
        <dbReference type="SAM" id="MobiDB-lite"/>
    </source>
</evidence>
<dbReference type="RefSeq" id="XP_018015936.1">
    <property type="nucleotide sequence ID" value="XM_018160447.2"/>
</dbReference>
<dbReference type="PRINTS" id="PR00759">
    <property type="entry name" value="BASICPTASE"/>
</dbReference>
<dbReference type="PANTHER" id="PTHR10083">
    <property type="entry name" value="KUNITZ-TYPE PROTEASE INHIBITOR-RELATED"/>
    <property type="match status" value="1"/>
</dbReference>
<feature type="compositionally biased region" description="Low complexity" evidence="3">
    <location>
        <begin position="118"/>
        <end position="128"/>
    </location>
</feature>
<accession>A0A8B7NSC0</accession>
<sequence length="289" mass="31772">MHAKSSLMLLAVLSAATAQNQVCFLQAETGTCRAFLPSYYYNTQTGSCDCFVFGGCRPGGNNFNTIEDCMRVCNVNPATQIWSETCQRIFARNTTPSPIQPVQPQPTQPPTVQPQPIQPQTQPIEPQVLQPQQPTESHQGQKPVDQQQVQQVDKQNLTPNQIQQLQSIFEQLSTQQNVQKPPTTAQPSPIPPAVLPQPIRTVVRPRPDESREDDDNVRVFKPVFPPPLPVFPPPLPGVVRPPVPQQQRQQFSAQEAPQEQRTVASGTVFGSVTQGGLPIAVGQPVRITG</sequence>
<dbReference type="GeneID" id="108672724"/>
<evidence type="ECO:0000259" key="5">
    <source>
        <dbReference type="PROSITE" id="PS50279"/>
    </source>
</evidence>
<dbReference type="InterPro" id="IPR020901">
    <property type="entry name" value="Prtase_inh_Kunz-CS"/>
</dbReference>
<feature type="region of interest" description="Disordered" evidence="3">
    <location>
        <begin position="94"/>
        <end position="152"/>
    </location>
</feature>
<dbReference type="SMART" id="SM00131">
    <property type="entry name" value="KU"/>
    <property type="match status" value="1"/>
</dbReference>
<feature type="domain" description="BPTI/Kunitz inhibitor" evidence="5">
    <location>
        <begin position="23"/>
        <end position="73"/>
    </location>
</feature>
<feature type="compositionally biased region" description="Pro residues" evidence="3">
    <location>
        <begin position="98"/>
        <end position="117"/>
    </location>
</feature>
<keyword evidence="6" id="KW-1185">Reference proteome</keyword>
<proteinExistence type="predicted"/>
<dbReference type="SUPFAM" id="SSF57362">
    <property type="entry name" value="BPTI-like"/>
    <property type="match status" value="1"/>
</dbReference>
<dbReference type="PROSITE" id="PS00280">
    <property type="entry name" value="BPTI_KUNITZ_1"/>
    <property type="match status" value="1"/>
</dbReference>
<protein>
    <submittedName>
        <fullName evidence="7">Probable serine/threonine-protein kinase samkC</fullName>
    </submittedName>
</protein>
<keyword evidence="2" id="KW-0722">Serine protease inhibitor</keyword>
<feature type="region of interest" description="Disordered" evidence="3">
    <location>
        <begin position="175"/>
        <end position="216"/>
    </location>
</feature>
<dbReference type="OrthoDB" id="4473401at2759"/>
<gene>
    <name evidence="7" type="primary">LOC108672724</name>
</gene>
<keyword evidence="7" id="KW-0808">Transferase</keyword>
<dbReference type="Pfam" id="PF00014">
    <property type="entry name" value="Kunitz_BPTI"/>
    <property type="match status" value="1"/>
</dbReference>
<keyword evidence="7" id="KW-0418">Kinase</keyword>
<dbReference type="PROSITE" id="PS50279">
    <property type="entry name" value="BPTI_KUNITZ_2"/>
    <property type="match status" value="1"/>
</dbReference>
<organism evidence="6 7">
    <name type="scientific">Hyalella azteca</name>
    <name type="common">Amphipod</name>
    <dbReference type="NCBI Taxonomy" id="294128"/>
    <lineage>
        <taxon>Eukaryota</taxon>
        <taxon>Metazoa</taxon>
        <taxon>Ecdysozoa</taxon>
        <taxon>Arthropoda</taxon>
        <taxon>Crustacea</taxon>
        <taxon>Multicrustacea</taxon>
        <taxon>Malacostraca</taxon>
        <taxon>Eumalacostraca</taxon>
        <taxon>Peracarida</taxon>
        <taxon>Amphipoda</taxon>
        <taxon>Senticaudata</taxon>
        <taxon>Talitrida</taxon>
        <taxon>Talitroidea</taxon>
        <taxon>Hyalellidae</taxon>
        <taxon>Hyalella</taxon>
    </lineage>
</organism>
<feature type="signal peptide" evidence="4">
    <location>
        <begin position="1"/>
        <end position="18"/>
    </location>
</feature>
<dbReference type="InterPro" id="IPR036880">
    <property type="entry name" value="Kunitz_BPTI_sf"/>
</dbReference>
<keyword evidence="1" id="KW-0646">Protease inhibitor</keyword>
<dbReference type="InterPro" id="IPR050098">
    <property type="entry name" value="TFPI/VKTCI-like"/>
</dbReference>
<feature type="compositionally biased region" description="Polar residues" evidence="3">
    <location>
        <begin position="129"/>
        <end position="138"/>
    </location>
</feature>
<reference evidence="7" key="1">
    <citation type="submission" date="2025-08" db="UniProtKB">
        <authorList>
            <consortium name="RefSeq"/>
        </authorList>
    </citation>
    <scope>IDENTIFICATION</scope>
    <source>
        <tissue evidence="7">Whole organism</tissue>
    </source>
</reference>
<feature type="chain" id="PRO_5034482025" evidence="4">
    <location>
        <begin position="19"/>
        <end position="289"/>
    </location>
</feature>
<feature type="compositionally biased region" description="Low complexity" evidence="3">
    <location>
        <begin position="140"/>
        <end position="152"/>
    </location>
</feature>
<dbReference type="GO" id="GO:0016301">
    <property type="term" value="F:kinase activity"/>
    <property type="evidence" value="ECO:0007669"/>
    <property type="project" value="UniProtKB-KW"/>
</dbReference>
<evidence type="ECO:0000256" key="2">
    <source>
        <dbReference type="ARBA" id="ARBA00022900"/>
    </source>
</evidence>
<dbReference type="CDD" id="cd00109">
    <property type="entry name" value="Kunitz-type"/>
    <property type="match status" value="1"/>
</dbReference>
<dbReference type="Gene3D" id="4.10.410.10">
    <property type="entry name" value="Pancreatic trypsin inhibitor Kunitz domain"/>
    <property type="match status" value="1"/>
</dbReference>
<dbReference type="InterPro" id="IPR002223">
    <property type="entry name" value="Kunitz_BPTI"/>
</dbReference>
<evidence type="ECO:0000256" key="4">
    <source>
        <dbReference type="SAM" id="SignalP"/>
    </source>
</evidence>
<dbReference type="KEGG" id="hazt:108672724"/>
<dbReference type="AlphaFoldDB" id="A0A8B7NSC0"/>
<dbReference type="Proteomes" id="UP000694843">
    <property type="component" value="Unplaced"/>
</dbReference>
<name>A0A8B7NSC0_HYAAZ</name>
<keyword evidence="4" id="KW-0732">Signal</keyword>
<evidence type="ECO:0000313" key="7">
    <source>
        <dbReference type="RefSeq" id="XP_018015936.1"/>
    </source>
</evidence>
<dbReference type="GO" id="GO:0004867">
    <property type="term" value="F:serine-type endopeptidase inhibitor activity"/>
    <property type="evidence" value="ECO:0007669"/>
    <property type="project" value="UniProtKB-KW"/>
</dbReference>
<evidence type="ECO:0000256" key="1">
    <source>
        <dbReference type="ARBA" id="ARBA00022690"/>
    </source>
</evidence>
<evidence type="ECO:0000313" key="6">
    <source>
        <dbReference type="Proteomes" id="UP000694843"/>
    </source>
</evidence>
<feature type="compositionally biased region" description="Polar residues" evidence="3">
    <location>
        <begin position="252"/>
        <end position="274"/>
    </location>
</feature>